<dbReference type="PANTHER" id="PTHR43280">
    <property type="entry name" value="ARAC-FAMILY TRANSCRIPTIONAL REGULATOR"/>
    <property type="match status" value="1"/>
</dbReference>
<dbReference type="OrthoDB" id="956952at2"/>
<name>A0A5P2FXM9_9BACT</name>
<reference evidence="5 6" key="1">
    <citation type="submission" date="2019-09" db="EMBL/GenBank/DDBJ databases">
        <title>Complete genome sequence of Arachidicoccus sp. B3-10 isolated from apple orchard soil.</title>
        <authorList>
            <person name="Kim H.S."/>
            <person name="Han K.-I."/>
            <person name="Suh M.K."/>
            <person name="Lee K.C."/>
            <person name="Eom M.K."/>
            <person name="Kim J.-S."/>
            <person name="Kang S.W."/>
            <person name="Sin Y."/>
            <person name="Lee J.-S."/>
        </authorList>
    </citation>
    <scope>NUCLEOTIDE SEQUENCE [LARGE SCALE GENOMIC DNA]</scope>
    <source>
        <strain evidence="5 6">B3-10</strain>
    </source>
</reference>
<evidence type="ECO:0000259" key="4">
    <source>
        <dbReference type="PROSITE" id="PS01124"/>
    </source>
</evidence>
<dbReference type="PANTHER" id="PTHR43280:SF2">
    <property type="entry name" value="HTH-TYPE TRANSCRIPTIONAL REGULATOR EXSA"/>
    <property type="match status" value="1"/>
</dbReference>
<feature type="domain" description="HTH araC/xylS-type" evidence="4">
    <location>
        <begin position="9"/>
        <end position="114"/>
    </location>
</feature>
<proteinExistence type="predicted"/>
<dbReference type="GO" id="GO:0043565">
    <property type="term" value="F:sequence-specific DNA binding"/>
    <property type="evidence" value="ECO:0007669"/>
    <property type="project" value="InterPro"/>
</dbReference>
<evidence type="ECO:0000313" key="6">
    <source>
        <dbReference type="Proteomes" id="UP000292424"/>
    </source>
</evidence>
<keyword evidence="3" id="KW-0804">Transcription</keyword>
<dbReference type="SMART" id="SM00342">
    <property type="entry name" value="HTH_ARAC"/>
    <property type="match status" value="1"/>
</dbReference>
<dbReference type="RefSeq" id="WP_131328842.1">
    <property type="nucleotide sequence ID" value="NZ_CP044016.1"/>
</dbReference>
<keyword evidence="1" id="KW-0805">Transcription regulation</keyword>
<dbReference type="Proteomes" id="UP000292424">
    <property type="component" value="Chromosome"/>
</dbReference>
<dbReference type="SUPFAM" id="SSF46689">
    <property type="entry name" value="Homeodomain-like"/>
    <property type="match status" value="1"/>
</dbReference>
<dbReference type="AlphaFoldDB" id="A0A5P2FXM9"/>
<dbReference type="InterPro" id="IPR009057">
    <property type="entry name" value="Homeodomain-like_sf"/>
</dbReference>
<dbReference type="EMBL" id="CP044016">
    <property type="protein sequence ID" value="QES87955.1"/>
    <property type="molecule type" value="Genomic_DNA"/>
</dbReference>
<organism evidence="5 6">
    <name type="scientific">Rhizosphaericola mali</name>
    <dbReference type="NCBI Taxonomy" id="2545455"/>
    <lineage>
        <taxon>Bacteria</taxon>
        <taxon>Pseudomonadati</taxon>
        <taxon>Bacteroidota</taxon>
        <taxon>Chitinophagia</taxon>
        <taxon>Chitinophagales</taxon>
        <taxon>Chitinophagaceae</taxon>
        <taxon>Rhizosphaericola</taxon>
    </lineage>
</organism>
<evidence type="ECO:0000256" key="2">
    <source>
        <dbReference type="ARBA" id="ARBA00023125"/>
    </source>
</evidence>
<evidence type="ECO:0000256" key="1">
    <source>
        <dbReference type="ARBA" id="ARBA00023015"/>
    </source>
</evidence>
<sequence>MNRQEEIVSSYFQFLDQHIEDVIQGKCSEFFELNQIATALNISHVHLTDIVQKQQGHHPCYFYDLKIIEKAEYYLKKTDWTVAKIALTFTYDPSNFSKFFKKWTGKTPLQFRKNKT</sequence>
<dbReference type="Pfam" id="PF12833">
    <property type="entry name" value="HTH_18"/>
    <property type="match status" value="1"/>
</dbReference>
<dbReference type="InterPro" id="IPR018060">
    <property type="entry name" value="HTH_AraC"/>
</dbReference>
<protein>
    <submittedName>
        <fullName evidence="5">Helix-turn-helix transcriptional regulator</fullName>
    </submittedName>
</protein>
<gene>
    <name evidence="5" type="ORF">E0W69_004500</name>
</gene>
<evidence type="ECO:0000256" key="3">
    <source>
        <dbReference type="ARBA" id="ARBA00023163"/>
    </source>
</evidence>
<accession>A0A5P2FXM9</accession>
<keyword evidence="6" id="KW-1185">Reference proteome</keyword>
<dbReference type="PROSITE" id="PS01124">
    <property type="entry name" value="HTH_ARAC_FAMILY_2"/>
    <property type="match status" value="1"/>
</dbReference>
<dbReference type="GO" id="GO:0003700">
    <property type="term" value="F:DNA-binding transcription factor activity"/>
    <property type="evidence" value="ECO:0007669"/>
    <property type="project" value="InterPro"/>
</dbReference>
<keyword evidence="2" id="KW-0238">DNA-binding</keyword>
<dbReference type="Gene3D" id="1.10.10.60">
    <property type="entry name" value="Homeodomain-like"/>
    <property type="match status" value="1"/>
</dbReference>
<dbReference type="KEGG" id="arac:E0W69_004500"/>
<evidence type="ECO:0000313" key="5">
    <source>
        <dbReference type="EMBL" id="QES87955.1"/>
    </source>
</evidence>